<dbReference type="EMBL" id="PTJD01000028">
    <property type="protein sequence ID" value="PPK90178.1"/>
    <property type="molecule type" value="Genomic_DNA"/>
</dbReference>
<comment type="caution">
    <text evidence="1">The sequence shown here is derived from an EMBL/GenBank/DDBJ whole genome shotgun (WGS) entry which is preliminary data.</text>
</comment>
<reference evidence="1 2" key="1">
    <citation type="submission" date="2018-02" db="EMBL/GenBank/DDBJ databases">
        <title>Genomic Encyclopedia of Archaeal and Bacterial Type Strains, Phase II (KMG-II): from individual species to whole genera.</title>
        <authorList>
            <person name="Goeker M."/>
        </authorList>
    </citation>
    <scope>NUCLEOTIDE SEQUENCE [LARGE SCALE GENOMIC DNA]</scope>
    <source>
        <strain evidence="1 2">DSM 22857</strain>
    </source>
</reference>
<keyword evidence="2" id="KW-1185">Reference proteome</keyword>
<organism evidence="1 2">
    <name type="scientific">Kineococcus xinjiangensis</name>
    <dbReference type="NCBI Taxonomy" id="512762"/>
    <lineage>
        <taxon>Bacteria</taxon>
        <taxon>Bacillati</taxon>
        <taxon>Actinomycetota</taxon>
        <taxon>Actinomycetes</taxon>
        <taxon>Kineosporiales</taxon>
        <taxon>Kineosporiaceae</taxon>
        <taxon>Kineococcus</taxon>
    </lineage>
</organism>
<dbReference type="RefSeq" id="WP_104435941.1">
    <property type="nucleotide sequence ID" value="NZ_PTJD01000028.1"/>
</dbReference>
<accession>A0A2S6IBV4</accession>
<sequence length="330" mass="36582">MDLPFVWLVTMYDPVNRNADGSYTVRLQVESDRGPVEAAYVQAVADFAADSGVTCLAVREPFLHLDRSTDEETLQVLAGVFGPELSGLYDGALVDVAAALELVRLQLRGWDLRCTLEDEGRFVIHVGVQQRLYLSSYTACERALARTAAAGLFPEHCSSNPASTTGKPLVERAADAEFWRRVDDLVFDRGEVLVEEHRVAGRVFHRVTPQQLPSAALEERMRPRVLLSVWPGLTGDVDVVRECTLAALEDSDHGHLVWIDAAGRLHQRWVDGEDPDVPDVAVLLREAVAASWVESITPNGPVRPLLQAARLDTDGVLRARWTRWVDDDLD</sequence>
<dbReference type="Proteomes" id="UP000239485">
    <property type="component" value="Unassembled WGS sequence"/>
</dbReference>
<evidence type="ECO:0000313" key="1">
    <source>
        <dbReference type="EMBL" id="PPK90178.1"/>
    </source>
</evidence>
<dbReference type="AlphaFoldDB" id="A0A2S6IBV4"/>
<name>A0A2S6IBV4_9ACTN</name>
<proteinExistence type="predicted"/>
<dbReference type="OrthoDB" id="286090at2"/>
<protein>
    <submittedName>
        <fullName evidence="1">Uncharacterized protein</fullName>
    </submittedName>
</protein>
<gene>
    <name evidence="1" type="ORF">CLV92_1288</name>
</gene>
<evidence type="ECO:0000313" key="2">
    <source>
        <dbReference type="Proteomes" id="UP000239485"/>
    </source>
</evidence>